<dbReference type="PANTHER" id="PTHR43527">
    <property type="entry name" value="4-DIPHOSPHOCYTIDYL-2-C-METHYL-D-ERYTHRITOL KINASE, CHLOROPLASTIC"/>
    <property type="match status" value="1"/>
</dbReference>
<dbReference type="InterPro" id="IPR020568">
    <property type="entry name" value="Ribosomal_Su5_D2-typ_SF"/>
</dbReference>
<dbReference type="PANTHER" id="PTHR43527:SF2">
    <property type="entry name" value="4-DIPHOSPHOCYTIDYL-2-C-METHYL-D-ERYTHRITOL KINASE, CHLOROPLASTIC"/>
    <property type="match status" value="1"/>
</dbReference>
<dbReference type="GO" id="GO:0016114">
    <property type="term" value="P:terpenoid biosynthetic process"/>
    <property type="evidence" value="ECO:0007669"/>
    <property type="project" value="UniProtKB-UniRule"/>
</dbReference>
<evidence type="ECO:0000256" key="1">
    <source>
        <dbReference type="ARBA" id="ARBA00022679"/>
    </source>
</evidence>
<evidence type="ECO:0000256" key="5">
    <source>
        <dbReference type="NCBIfam" id="TIGR00154"/>
    </source>
</evidence>
<evidence type="ECO:0000256" key="4">
    <source>
        <dbReference type="ARBA" id="ARBA00022840"/>
    </source>
</evidence>
<sequence>MKSYAKINSFLKIVGTRGNYHEIVSRFVLRREIYDEIFFEKSSGFALECDNENIENNIVLKAKFELEKAGFKNELDEFFTSHKIVIKKQIPLGAGLGGGSSNAATFLRMANEELNLKLTRENLMKIGANIGADVAFFASGFDAANVSGIGEIISEFNDEVPEVEILTPGVFCSTPAVYGEFRANFMDSIDVNLAAKMREMTTAQLLERYENRKLNDLFAPCFKIYPQIDKFKDFFLSGSGASVFFLK</sequence>
<proteinExistence type="predicted"/>
<evidence type="ECO:0000259" key="6">
    <source>
        <dbReference type="Pfam" id="PF00288"/>
    </source>
</evidence>
<dbReference type="InterPro" id="IPR014721">
    <property type="entry name" value="Ribsml_uS5_D2-typ_fold_subgr"/>
</dbReference>
<evidence type="ECO:0000256" key="3">
    <source>
        <dbReference type="ARBA" id="ARBA00022777"/>
    </source>
</evidence>
<feature type="domain" description="GHMP kinase N-terminal" evidence="6">
    <location>
        <begin position="70"/>
        <end position="140"/>
    </location>
</feature>
<evidence type="ECO:0000313" key="8">
    <source>
        <dbReference type="Proteomes" id="UP000502377"/>
    </source>
</evidence>
<dbReference type="Gene3D" id="3.30.230.10">
    <property type="match status" value="1"/>
</dbReference>
<evidence type="ECO:0000256" key="2">
    <source>
        <dbReference type="ARBA" id="ARBA00022741"/>
    </source>
</evidence>
<dbReference type="GO" id="GO:0005524">
    <property type="term" value="F:ATP binding"/>
    <property type="evidence" value="ECO:0007669"/>
    <property type="project" value="UniProtKB-KW"/>
</dbReference>
<dbReference type="PIRSF" id="PIRSF010376">
    <property type="entry name" value="IspE"/>
    <property type="match status" value="1"/>
</dbReference>
<dbReference type="SUPFAM" id="SSF54211">
    <property type="entry name" value="Ribosomal protein S5 domain 2-like"/>
    <property type="match status" value="1"/>
</dbReference>
<dbReference type="GO" id="GO:0050515">
    <property type="term" value="F:4-(cytidine 5'-diphospho)-2-C-methyl-D-erythritol kinase activity"/>
    <property type="evidence" value="ECO:0007669"/>
    <property type="project" value="UniProtKB-UniRule"/>
</dbReference>
<protein>
    <recommendedName>
        <fullName evidence="5">4-(cytidine 5'-diphospho)-2-C-methyl-D-erythritol kinase</fullName>
        <ecNumber evidence="5">2.7.1.148</ecNumber>
    </recommendedName>
</protein>
<dbReference type="KEGG" id="crx:CRECT_0745"/>
<dbReference type="AlphaFoldDB" id="A0A6G5QLF3"/>
<dbReference type="SUPFAM" id="SSF55060">
    <property type="entry name" value="GHMP Kinase, C-terminal domain"/>
    <property type="match status" value="1"/>
</dbReference>
<dbReference type="RefSeq" id="WP_004320395.1">
    <property type="nucleotide sequence ID" value="NZ_CP012543.1"/>
</dbReference>
<dbReference type="EC" id="2.7.1.148" evidence="5"/>
<keyword evidence="3 7" id="KW-0418">Kinase</keyword>
<dbReference type="InterPro" id="IPR006204">
    <property type="entry name" value="GHMP_kinase_N_dom"/>
</dbReference>
<keyword evidence="2" id="KW-0547">Nucleotide-binding</keyword>
<accession>A0A6G5QLF3</accession>
<dbReference type="InterPro" id="IPR004424">
    <property type="entry name" value="IspE"/>
</dbReference>
<gene>
    <name evidence="7" type="primary">ispE</name>
    <name evidence="7" type="ORF">CRECT_0745</name>
</gene>
<keyword evidence="4" id="KW-0067">ATP-binding</keyword>
<dbReference type="EMBL" id="CP012543">
    <property type="protein sequence ID" value="QCD46424.1"/>
    <property type="molecule type" value="Genomic_DNA"/>
</dbReference>
<dbReference type="InterPro" id="IPR036554">
    <property type="entry name" value="GHMP_kinase_C_sf"/>
</dbReference>
<name>A0A6G5QLF3_CAMRE</name>
<dbReference type="NCBIfam" id="TIGR00154">
    <property type="entry name" value="ispE"/>
    <property type="match status" value="1"/>
</dbReference>
<dbReference type="NCBIfam" id="NF003216">
    <property type="entry name" value="PRK04181.1"/>
    <property type="match status" value="1"/>
</dbReference>
<evidence type="ECO:0000313" key="7">
    <source>
        <dbReference type="EMBL" id="QCD46424.1"/>
    </source>
</evidence>
<keyword evidence="1 7" id="KW-0808">Transferase</keyword>
<dbReference type="Gene3D" id="3.30.70.890">
    <property type="entry name" value="GHMP kinase, C-terminal domain"/>
    <property type="match status" value="1"/>
</dbReference>
<dbReference type="Proteomes" id="UP000502377">
    <property type="component" value="Chromosome"/>
</dbReference>
<dbReference type="Pfam" id="PF00288">
    <property type="entry name" value="GHMP_kinases_N"/>
    <property type="match status" value="1"/>
</dbReference>
<reference evidence="7 8" key="1">
    <citation type="submission" date="2016-07" db="EMBL/GenBank/DDBJ databases">
        <title>Comparative genomics of the Campylobacter concisus group.</title>
        <authorList>
            <person name="Miller W.G."/>
            <person name="Yee E."/>
            <person name="Chapman M.H."/>
            <person name="Huynh S."/>
            <person name="Bono J.L."/>
            <person name="On S.L.W."/>
            <person name="StLeger J."/>
            <person name="Foster G."/>
            <person name="Parker C.T."/>
        </authorList>
    </citation>
    <scope>NUCLEOTIDE SEQUENCE [LARGE SCALE GENOMIC DNA]</scope>
    <source>
        <strain evidence="7 8">ATCC 33238</strain>
    </source>
</reference>
<organism evidence="7 8">
    <name type="scientific">Campylobacter rectus</name>
    <name type="common">Wolinella recta</name>
    <dbReference type="NCBI Taxonomy" id="203"/>
    <lineage>
        <taxon>Bacteria</taxon>
        <taxon>Pseudomonadati</taxon>
        <taxon>Campylobacterota</taxon>
        <taxon>Epsilonproteobacteria</taxon>
        <taxon>Campylobacterales</taxon>
        <taxon>Campylobacteraceae</taxon>
        <taxon>Campylobacter</taxon>
    </lineage>
</organism>